<dbReference type="EMBL" id="NBAG03000709">
    <property type="protein sequence ID" value="PNI11645.1"/>
    <property type="molecule type" value="Genomic_DNA"/>
</dbReference>
<proteinExistence type="predicted"/>
<reference evidence="1 2" key="1">
    <citation type="submission" date="2017-12" db="EMBL/GenBank/DDBJ databases">
        <title>High-resolution comparative analysis of great ape genomes.</title>
        <authorList>
            <person name="Pollen A."/>
            <person name="Hastie A."/>
            <person name="Hormozdiari F."/>
            <person name="Dougherty M."/>
            <person name="Liu R."/>
            <person name="Chaisson M."/>
            <person name="Hoppe E."/>
            <person name="Hill C."/>
            <person name="Pang A."/>
            <person name="Hillier L."/>
            <person name="Baker C."/>
            <person name="Armstrong J."/>
            <person name="Shendure J."/>
            <person name="Paten B."/>
            <person name="Wilson R."/>
            <person name="Chao H."/>
            <person name="Schneider V."/>
            <person name="Ventura M."/>
            <person name="Kronenberg Z."/>
            <person name="Murali S."/>
            <person name="Gordon D."/>
            <person name="Cantsilieris S."/>
            <person name="Munson K."/>
            <person name="Nelson B."/>
            <person name="Raja A."/>
            <person name="Underwood J."/>
            <person name="Diekhans M."/>
            <person name="Fiddes I."/>
            <person name="Haussler D."/>
            <person name="Eichler E."/>
        </authorList>
    </citation>
    <scope>NUCLEOTIDE SEQUENCE [LARGE SCALE GENOMIC DNA]</scope>
    <source>
        <strain evidence="1">Yerkes chimp pedigree #C0471</strain>
    </source>
</reference>
<evidence type="ECO:0000313" key="2">
    <source>
        <dbReference type="Proteomes" id="UP000236370"/>
    </source>
</evidence>
<organism evidence="1 2">
    <name type="scientific">Pan troglodytes</name>
    <name type="common">Chimpanzee</name>
    <dbReference type="NCBI Taxonomy" id="9598"/>
    <lineage>
        <taxon>Eukaryota</taxon>
        <taxon>Metazoa</taxon>
        <taxon>Chordata</taxon>
        <taxon>Craniata</taxon>
        <taxon>Vertebrata</taxon>
        <taxon>Euteleostomi</taxon>
        <taxon>Mammalia</taxon>
        <taxon>Eutheria</taxon>
        <taxon>Euarchontoglires</taxon>
        <taxon>Primates</taxon>
        <taxon>Haplorrhini</taxon>
        <taxon>Catarrhini</taxon>
        <taxon>Hominidae</taxon>
        <taxon>Pan</taxon>
    </lineage>
</organism>
<feature type="non-terminal residue" evidence="1">
    <location>
        <position position="1"/>
    </location>
</feature>
<dbReference type="Proteomes" id="UP000236370">
    <property type="component" value="Unassembled WGS sequence"/>
</dbReference>
<sequence>GPFPPGPQFALGPMSLQANLGSVAGSSVLQSLFSSVPAAAGLVHVSSAATRLTNSHAMGSFSGVAGGTVGGVFNHAVPSASAHPFGARVGRGAACGSATLGPSPLQAAASASASSFQAPASVETR</sequence>
<gene>
    <name evidence="1" type="ORF">CK820_G0054999</name>
</gene>
<protein>
    <submittedName>
        <fullName evidence="1">DOT1L isoform 9</fullName>
    </submittedName>
</protein>
<accession>A0A2J8IM94</accession>
<evidence type="ECO:0000313" key="1">
    <source>
        <dbReference type="EMBL" id="PNI11645.1"/>
    </source>
</evidence>
<name>A0A2J8IM94_PANTR</name>
<comment type="caution">
    <text evidence="1">The sequence shown here is derived from an EMBL/GenBank/DDBJ whole genome shotgun (WGS) entry which is preliminary data.</text>
</comment>
<feature type="non-terminal residue" evidence="1">
    <location>
        <position position="125"/>
    </location>
</feature>
<dbReference type="AlphaFoldDB" id="A0A2J8IM94"/>